<accession>A0A1J5S0E1</accession>
<dbReference type="AlphaFoldDB" id="A0A1J5S0E1"/>
<reference evidence="1" key="1">
    <citation type="submission" date="2016-10" db="EMBL/GenBank/DDBJ databases">
        <title>Sequence of Gallionella enrichment culture.</title>
        <authorList>
            <person name="Poehlein A."/>
            <person name="Muehling M."/>
            <person name="Daniel R."/>
        </authorList>
    </citation>
    <scope>NUCLEOTIDE SEQUENCE</scope>
</reference>
<protein>
    <submittedName>
        <fullName evidence="1">Uncharacterized protein</fullName>
    </submittedName>
</protein>
<name>A0A1J5S0E1_9ZZZZ</name>
<organism evidence="1">
    <name type="scientific">mine drainage metagenome</name>
    <dbReference type="NCBI Taxonomy" id="410659"/>
    <lineage>
        <taxon>unclassified sequences</taxon>
        <taxon>metagenomes</taxon>
        <taxon>ecological metagenomes</taxon>
    </lineage>
</organism>
<dbReference type="EMBL" id="MLJW01000199">
    <property type="protein sequence ID" value="OIQ93805.1"/>
    <property type="molecule type" value="Genomic_DNA"/>
</dbReference>
<evidence type="ECO:0000313" key="1">
    <source>
        <dbReference type="EMBL" id="OIQ93805.1"/>
    </source>
</evidence>
<proteinExistence type="predicted"/>
<comment type="caution">
    <text evidence="1">The sequence shown here is derived from an EMBL/GenBank/DDBJ whole genome shotgun (WGS) entry which is preliminary data.</text>
</comment>
<gene>
    <name evidence="1" type="ORF">GALL_241880</name>
</gene>
<sequence>MLKRVLAETSANPAAFDSMPFADLIRTGNRHGLLIPANH</sequence>